<evidence type="ECO:0000313" key="1">
    <source>
        <dbReference type="EMBL" id="RJF96047.1"/>
    </source>
</evidence>
<accession>A0A3A3FL70</accession>
<gene>
    <name evidence="1" type="ORF">D3871_22165</name>
    <name evidence="2" type="ORF">D3871_22200</name>
</gene>
<dbReference type="RefSeq" id="WP_119771194.1">
    <property type="nucleotide sequence ID" value="NZ_QYUO01000002.1"/>
</dbReference>
<sequence length="91" mass="9824">MTTLIITDLSVTEQLDARAMTAVRGGMYKGVYPFWSPLVSVSKNDFQFEADQALGQSQNTMVNNGNNVAFASGITSTVKPHQHGANTINFA</sequence>
<evidence type="ECO:0000313" key="2">
    <source>
        <dbReference type="EMBL" id="RJF96054.1"/>
    </source>
</evidence>
<dbReference type="OrthoDB" id="8757904at2"/>
<evidence type="ECO:0000313" key="3">
    <source>
        <dbReference type="Proteomes" id="UP000265955"/>
    </source>
</evidence>
<reference evidence="1" key="1">
    <citation type="submission" date="2018-09" db="EMBL/GenBank/DDBJ databases">
        <authorList>
            <person name="Parvin R."/>
            <person name="Begum J.A."/>
            <person name="Chowdhury E.H."/>
            <person name="Islam M.R."/>
            <person name="Harder T."/>
        </authorList>
    </citation>
    <scope>NUCLEOTIDE SEQUENCE</scope>
    <source>
        <strain evidence="1">K1R23-30</strain>
    </source>
</reference>
<dbReference type="EMBL" id="QYUO01000002">
    <property type="protein sequence ID" value="RJF96047.1"/>
    <property type="molecule type" value="Genomic_DNA"/>
</dbReference>
<protein>
    <submittedName>
        <fullName evidence="1">Uncharacterized protein</fullName>
    </submittedName>
</protein>
<dbReference type="Proteomes" id="UP000265955">
    <property type="component" value="Unassembled WGS sequence"/>
</dbReference>
<organism evidence="1 3">
    <name type="scientific">Noviherbaspirillum saxi</name>
    <dbReference type="NCBI Taxonomy" id="2320863"/>
    <lineage>
        <taxon>Bacteria</taxon>
        <taxon>Pseudomonadati</taxon>
        <taxon>Pseudomonadota</taxon>
        <taxon>Betaproteobacteria</taxon>
        <taxon>Burkholderiales</taxon>
        <taxon>Oxalobacteraceae</taxon>
        <taxon>Noviherbaspirillum</taxon>
    </lineage>
</organism>
<name>A0A3A3FL70_9BURK</name>
<reference evidence="3" key="2">
    <citation type="submission" date="2018-09" db="EMBL/GenBank/DDBJ databases">
        <authorList>
            <person name="Zhu H."/>
        </authorList>
    </citation>
    <scope>NUCLEOTIDE SEQUENCE [LARGE SCALE GENOMIC DNA]</scope>
    <source>
        <strain evidence="3">K1R23-30</strain>
    </source>
</reference>
<keyword evidence="3" id="KW-1185">Reference proteome</keyword>
<dbReference type="EMBL" id="QYUO01000002">
    <property type="protein sequence ID" value="RJF96054.1"/>
    <property type="molecule type" value="Genomic_DNA"/>
</dbReference>
<comment type="caution">
    <text evidence="1">The sequence shown here is derived from an EMBL/GenBank/DDBJ whole genome shotgun (WGS) entry which is preliminary data.</text>
</comment>
<proteinExistence type="predicted"/>
<dbReference type="AlphaFoldDB" id="A0A3A3FL70"/>